<proteinExistence type="predicted"/>
<dbReference type="PROSITE" id="PS51755">
    <property type="entry name" value="OMPR_PHOB"/>
    <property type="match status" value="1"/>
</dbReference>
<dbReference type="PANTHER" id="PTHR47691:SF3">
    <property type="entry name" value="HTH-TYPE TRANSCRIPTIONAL REGULATOR RV0890C-RELATED"/>
    <property type="match status" value="1"/>
</dbReference>
<accession>A0A7G6TYY0</accession>
<feature type="DNA-binding region" description="OmpR/PhoB-type" evidence="2">
    <location>
        <begin position="1"/>
        <end position="93"/>
    </location>
</feature>
<evidence type="ECO:0000259" key="3">
    <source>
        <dbReference type="PROSITE" id="PS51755"/>
    </source>
</evidence>
<dbReference type="PANTHER" id="PTHR47691">
    <property type="entry name" value="REGULATOR-RELATED"/>
    <property type="match status" value="1"/>
</dbReference>
<dbReference type="KEGG" id="trb:HB776_12520"/>
<dbReference type="Pfam" id="PF07721">
    <property type="entry name" value="TPR_4"/>
    <property type="match status" value="2"/>
</dbReference>
<dbReference type="InterPro" id="IPR016032">
    <property type="entry name" value="Sig_transdc_resp-reg_C-effctor"/>
</dbReference>
<dbReference type="GO" id="GO:0003677">
    <property type="term" value="F:DNA binding"/>
    <property type="evidence" value="ECO:0007669"/>
    <property type="project" value="UniProtKB-UniRule"/>
</dbReference>
<protein>
    <submittedName>
        <fullName evidence="4">Tetratricopeptide repeat protein</fullName>
    </submittedName>
</protein>
<dbReference type="GO" id="GO:0042802">
    <property type="term" value="F:identical protein binding"/>
    <property type="evidence" value="ECO:0007669"/>
    <property type="project" value="InterPro"/>
</dbReference>
<dbReference type="RefSeq" id="WP_184518090.1">
    <property type="nucleotide sequence ID" value="NZ_CP050292.1"/>
</dbReference>
<name>A0A7G6TYY0_9BRAD</name>
<dbReference type="Gene3D" id="1.25.40.10">
    <property type="entry name" value="Tetratricopeptide repeat domain"/>
    <property type="match status" value="2"/>
</dbReference>
<dbReference type="AlphaFoldDB" id="A0A7G6TYY0"/>
<gene>
    <name evidence="4" type="ORF">HB776_12520</name>
</gene>
<dbReference type="GO" id="GO:0000160">
    <property type="term" value="P:phosphorelay signal transduction system"/>
    <property type="evidence" value="ECO:0007669"/>
    <property type="project" value="InterPro"/>
</dbReference>
<dbReference type="CDD" id="cd00383">
    <property type="entry name" value="trans_reg_C"/>
    <property type="match status" value="1"/>
</dbReference>
<dbReference type="PRINTS" id="PR00364">
    <property type="entry name" value="DISEASERSIST"/>
</dbReference>
<sequence>MQFDRFQVIPETREFVFDGVSVPLGGRAFDLVQVLVEAQGRLVAKDEIMRRVWNGVFVEENSLQVAVSALRKSLGSQSWQIKTVSRRGYQLVANTRPSPLGGANNLPLPTSDLIGRTAALDKASSIMRTHRLVTLTGAGGIGKTRLGLEIARRLLPEFTDGAWLIDLGAITNSSLVPRETAKALKLEMPDGMVTPVYIATLLAPKNALILFDNCEHVIDVVAGLIEAVTQTAPNAAILTTSREPIGVRGEVLYRLSGLSVPEPGSLDLSTAKPFLYSAIELFITRVREIDDAFPLNEKTLIEIAAICRRLDGLPLAIELAAARAVTLGIEELATRLNDQFKPVMGGFRTALPRHQTLQATFDWSFSLLSEAEQGALCCLSIFVGPVSLTAAVSVLAANGVSAAVECISGLIAKSLVVAENRHGKMFYRLLETTRSFSLSKLRETGNFDLVARRQAEICRDLLTSGDPDRQGGTKRTQLSQADVSVANIERALEWSFGSTGDAVIGIELTIAAAPLMMHLSMANECRKYVDRALAIAATKQNVELRHELELYAALGLALVSIHAPAAEVRKTYTNALALAEQTSDVSHQLRALWGLCNAAFNEADFHTSLSIAEKYCVFAAASGDRSALASGHLLLGASLHLNGRSAEAREQLEKIIGGPATLDDEPSSARFLFNRRAVAFSLLSAALWQSGFPDQARRSAHASVEEAMSKNHALSLCISLSNAACPTALFRGDLTEAEHFLDMLDSYSAKHELAYYKIWAQSFKGVLLFRRGDLDTGLKLMRRGLAEARPGDARFATLRAQFAEALGRAGDFAAAFSVVDPVITVALQFGRLSSLPMFMRVKGELILLENKESAPAEAERWFRQALDCAHKQQSRGSELQAAISLASLAQAQGDPTEALDLLTQVRARFTEGFETADLVAAARILQTRC</sequence>
<dbReference type="EMBL" id="CP050292">
    <property type="protein sequence ID" value="QND71962.1"/>
    <property type="molecule type" value="Genomic_DNA"/>
</dbReference>
<dbReference type="Pfam" id="PF00486">
    <property type="entry name" value="Trans_reg_C"/>
    <property type="match status" value="1"/>
</dbReference>
<dbReference type="SUPFAM" id="SSF48452">
    <property type="entry name" value="TPR-like"/>
    <property type="match status" value="1"/>
</dbReference>
<dbReference type="InterPro" id="IPR011990">
    <property type="entry name" value="TPR-like_helical_dom_sf"/>
</dbReference>
<evidence type="ECO:0000256" key="1">
    <source>
        <dbReference type="ARBA" id="ARBA00023125"/>
    </source>
</evidence>
<feature type="domain" description="OmpR/PhoB-type" evidence="3">
    <location>
        <begin position="1"/>
        <end position="93"/>
    </location>
</feature>
<dbReference type="GO" id="GO:0006355">
    <property type="term" value="P:regulation of DNA-templated transcription"/>
    <property type="evidence" value="ECO:0007669"/>
    <property type="project" value="InterPro"/>
</dbReference>
<dbReference type="InterPro" id="IPR011717">
    <property type="entry name" value="TPR-4"/>
</dbReference>
<dbReference type="Gene3D" id="3.40.50.300">
    <property type="entry name" value="P-loop containing nucleotide triphosphate hydrolases"/>
    <property type="match status" value="1"/>
</dbReference>
<dbReference type="SUPFAM" id="SSF46894">
    <property type="entry name" value="C-terminal effector domain of the bipartite response regulators"/>
    <property type="match status" value="1"/>
</dbReference>
<dbReference type="Proteomes" id="UP000515291">
    <property type="component" value="Chromosome"/>
</dbReference>
<dbReference type="InterPro" id="IPR036388">
    <property type="entry name" value="WH-like_DNA-bd_sf"/>
</dbReference>
<dbReference type="Gene3D" id="1.10.10.10">
    <property type="entry name" value="Winged helix-like DNA-binding domain superfamily/Winged helix DNA-binding domain"/>
    <property type="match status" value="1"/>
</dbReference>
<keyword evidence="1 2" id="KW-0238">DNA-binding</keyword>
<dbReference type="SMART" id="SM00862">
    <property type="entry name" value="Trans_reg_C"/>
    <property type="match status" value="1"/>
</dbReference>
<dbReference type="InterPro" id="IPR027417">
    <property type="entry name" value="P-loop_NTPase"/>
</dbReference>
<evidence type="ECO:0000256" key="2">
    <source>
        <dbReference type="PROSITE-ProRule" id="PRU01091"/>
    </source>
</evidence>
<dbReference type="SUPFAM" id="SSF52540">
    <property type="entry name" value="P-loop containing nucleoside triphosphate hydrolases"/>
    <property type="match status" value="1"/>
</dbReference>
<dbReference type="InterPro" id="IPR001867">
    <property type="entry name" value="OmpR/PhoB-type_DNA-bd"/>
</dbReference>
<evidence type="ECO:0000313" key="5">
    <source>
        <dbReference type="Proteomes" id="UP000515291"/>
    </source>
</evidence>
<organism evidence="4 5">
    <name type="scientific">Tardiphaga robiniae</name>
    <dbReference type="NCBI Taxonomy" id="943830"/>
    <lineage>
        <taxon>Bacteria</taxon>
        <taxon>Pseudomonadati</taxon>
        <taxon>Pseudomonadota</taxon>
        <taxon>Alphaproteobacteria</taxon>
        <taxon>Hyphomicrobiales</taxon>
        <taxon>Nitrobacteraceae</taxon>
        <taxon>Tardiphaga</taxon>
    </lineage>
</organism>
<reference evidence="5" key="1">
    <citation type="journal article" date="2020" name="Mol. Plant Microbe">
        <title>Rhizobial microsymbionts of the narrowly endemic Oxytropis species growing in Kamchatka are characterized by significant genetic diversity and possess a set of genes that are associated with T3SS and T6SS secretion systems and can affect the development of symbiosis.</title>
        <authorList>
            <person name="Safronova V."/>
            <person name="Guro P."/>
            <person name="Sazanova A."/>
            <person name="Kuznetsova I."/>
            <person name="Belimov A."/>
            <person name="Yakubov V."/>
            <person name="Chirak E."/>
            <person name="Afonin A."/>
            <person name="Gogolev Y."/>
            <person name="Andronov E."/>
            <person name="Tikhonovich I."/>
        </authorList>
    </citation>
    <scope>NUCLEOTIDE SEQUENCE [LARGE SCALE GENOMIC DNA]</scope>
    <source>
        <strain evidence="5">581</strain>
    </source>
</reference>
<evidence type="ECO:0000313" key="4">
    <source>
        <dbReference type="EMBL" id="QND71962.1"/>
    </source>
</evidence>